<reference evidence="2" key="1">
    <citation type="submission" date="2016-10" db="EMBL/GenBank/DDBJ databases">
        <authorList>
            <person name="Varghese N."/>
            <person name="Submissions S."/>
        </authorList>
    </citation>
    <scope>NUCLEOTIDE SEQUENCE [LARGE SCALE GENOMIC DNA]</scope>
    <source>
        <strain evidence="2">DSM 3695</strain>
    </source>
</reference>
<evidence type="ECO:0000313" key="2">
    <source>
        <dbReference type="Proteomes" id="UP000199310"/>
    </source>
</evidence>
<dbReference type="AlphaFoldDB" id="A0A1I0S8T0"/>
<gene>
    <name evidence="1" type="ORF">SAMN04488122_4906</name>
</gene>
<accession>A0A1I0S8T0</accession>
<evidence type="ECO:0000313" key="1">
    <source>
        <dbReference type="EMBL" id="SEW52528.1"/>
    </source>
</evidence>
<evidence type="ECO:0008006" key="3">
    <source>
        <dbReference type="Google" id="ProtNLM"/>
    </source>
</evidence>
<dbReference type="PROSITE" id="PS51257">
    <property type="entry name" value="PROKAR_LIPOPROTEIN"/>
    <property type="match status" value="1"/>
</dbReference>
<sequence>MKKKLVLYLLFPISFVACDNPAPEKKTEKIHLEKVNSNTDILAENPEIKLVGSRGFSYDFNDERFMQFYDLPVKNLHISIVDDQQHIQRLAMDLPKDKEAVNTLKTQLNKAYGQPGEDAGNDFSAFEEGDVLVWKGKDRLIAMITSKDFATAAKIEKAPKIDILFVKPEETNN</sequence>
<protein>
    <recommendedName>
        <fullName evidence="3">Lipoprotein</fullName>
    </recommendedName>
</protein>
<organism evidence="1 2">
    <name type="scientific">Chitinophaga arvensicola</name>
    <dbReference type="NCBI Taxonomy" id="29529"/>
    <lineage>
        <taxon>Bacteria</taxon>
        <taxon>Pseudomonadati</taxon>
        <taxon>Bacteroidota</taxon>
        <taxon>Chitinophagia</taxon>
        <taxon>Chitinophagales</taxon>
        <taxon>Chitinophagaceae</taxon>
        <taxon>Chitinophaga</taxon>
    </lineage>
</organism>
<dbReference type="STRING" id="29529.SAMN04488122_4906"/>
<dbReference type="OrthoDB" id="677520at2"/>
<proteinExistence type="predicted"/>
<dbReference type="RefSeq" id="WP_089899039.1">
    <property type="nucleotide sequence ID" value="NZ_FOJG01000002.1"/>
</dbReference>
<dbReference type="EMBL" id="FOJG01000002">
    <property type="protein sequence ID" value="SEW52528.1"/>
    <property type="molecule type" value="Genomic_DNA"/>
</dbReference>
<keyword evidence="2" id="KW-1185">Reference proteome</keyword>
<name>A0A1I0S8T0_9BACT</name>
<dbReference type="Proteomes" id="UP000199310">
    <property type="component" value="Unassembled WGS sequence"/>
</dbReference>